<protein>
    <submittedName>
        <fullName evidence="2">Uncharacterized protein</fullName>
    </submittedName>
</protein>
<dbReference type="AlphaFoldDB" id="A0A328FBQ0"/>
<dbReference type="OrthoDB" id="5292689at2"/>
<reference evidence="2 3" key="1">
    <citation type="submission" date="2018-06" db="EMBL/GenBank/DDBJ databases">
        <title>Complete Genome Sequence of Desulfobacter hydrogenophilus (DSM3380).</title>
        <authorList>
            <person name="Marietou A."/>
            <person name="Schreiber L."/>
            <person name="Marshall I."/>
            <person name="Jorgensen B."/>
        </authorList>
    </citation>
    <scope>NUCLEOTIDE SEQUENCE [LARGE SCALE GENOMIC DNA]</scope>
    <source>
        <strain evidence="2 3">DSM 3380</strain>
    </source>
</reference>
<keyword evidence="4" id="KW-1185">Reference proteome</keyword>
<proteinExistence type="predicted"/>
<dbReference type="Proteomes" id="UP000248798">
    <property type="component" value="Unassembled WGS sequence"/>
</dbReference>
<dbReference type="Proteomes" id="UP000293902">
    <property type="component" value="Chromosome"/>
</dbReference>
<dbReference type="EMBL" id="QLNI01000032">
    <property type="protein sequence ID" value="RAM01100.1"/>
    <property type="molecule type" value="Genomic_DNA"/>
</dbReference>
<evidence type="ECO:0000313" key="1">
    <source>
        <dbReference type="EMBL" id="QBH13556.1"/>
    </source>
</evidence>
<name>A0A328FBQ0_9BACT</name>
<reference evidence="1 4" key="2">
    <citation type="submission" date="2019-02" db="EMBL/GenBank/DDBJ databases">
        <title>Complete genome sequence of Desulfobacter hydrogenophilus AcRS1.</title>
        <authorList>
            <person name="Marietou A."/>
            <person name="Lund M.B."/>
            <person name="Marshall I.P.G."/>
            <person name="Schreiber L."/>
            <person name="Jorgensen B."/>
        </authorList>
    </citation>
    <scope>NUCLEOTIDE SEQUENCE [LARGE SCALE GENOMIC DNA]</scope>
    <source>
        <strain evidence="1 4">AcRS1</strain>
    </source>
</reference>
<organism evidence="2 3">
    <name type="scientific">Desulfobacter hydrogenophilus</name>
    <dbReference type="NCBI Taxonomy" id="2291"/>
    <lineage>
        <taxon>Bacteria</taxon>
        <taxon>Pseudomonadati</taxon>
        <taxon>Thermodesulfobacteriota</taxon>
        <taxon>Desulfobacteria</taxon>
        <taxon>Desulfobacterales</taxon>
        <taxon>Desulfobacteraceae</taxon>
        <taxon>Desulfobacter</taxon>
    </lineage>
</organism>
<gene>
    <name evidence="2" type="ORF">DO021_15545</name>
    <name evidence="1" type="ORF">EYB58_11845</name>
</gene>
<sequence length="64" mass="7438">MNVHDQSKIMNELIREGHVITREQAACLAPYRKANINRFGAYFLDELRKSINIDYQLEVVSPCN</sequence>
<evidence type="ECO:0000313" key="4">
    <source>
        <dbReference type="Proteomes" id="UP000293902"/>
    </source>
</evidence>
<evidence type="ECO:0000313" key="2">
    <source>
        <dbReference type="EMBL" id="RAM01100.1"/>
    </source>
</evidence>
<accession>A0A328FBQ0</accession>
<evidence type="ECO:0000313" key="3">
    <source>
        <dbReference type="Proteomes" id="UP000248798"/>
    </source>
</evidence>
<dbReference type="EMBL" id="CP036313">
    <property type="protein sequence ID" value="QBH13556.1"/>
    <property type="molecule type" value="Genomic_DNA"/>
</dbReference>